<reference evidence="1" key="1">
    <citation type="submission" date="2020-04" db="EMBL/GenBank/DDBJ databases">
        <authorList>
            <person name="Chiriac C."/>
            <person name="Salcher M."/>
            <person name="Ghai R."/>
            <person name="Kavagutti S V."/>
        </authorList>
    </citation>
    <scope>NUCLEOTIDE SEQUENCE</scope>
</reference>
<name>A0A6J5M8C6_9CAUD</name>
<gene>
    <name evidence="1" type="ORF">UFOVP434_106</name>
</gene>
<sequence length="137" mass="15777">MIEKKQIHTQEFQVPCFDGYDFSHIGKPKSGEYFLYESLAAGVGICSLIHLAPSLAYIYTKKEELEVSSLNFYPASKLSSRRAFKKILLVYSEITGASEILYGTSNGYETFDRKRQLFFPYFIEHNAKSYKFAILEK</sequence>
<accession>A0A6J5M8C6</accession>
<organism evidence="1">
    <name type="scientific">uncultured Caudovirales phage</name>
    <dbReference type="NCBI Taxonomy" id="2100421"/>
    <lineage>
        <taxon>Viruses</taxon>
        <taxon>Duplodnaviria</taxon>
        <taxon>Heunggongvirae</taxon>
        <taxon>Uroviricota</taxon>
        <taxon>Caudoviricetes</taxon>
        <taxon>Peduoviridae</taxon>
        <taxon>Maltschvirus</taxon>
        <taxon>Maltschvirus maltsch</taxon>
    </lineage>
</organism>
<protein>
    <submittedName>
        <fullName evidence="1">Uncharacterized protein</fullName>
    </submittedName>
</protein>
<proteinExistence type="predicted"/>
<dbReference type="EMBL" id="LR796415">
    <property type="protein sequence ID" value="CAB4143265.1"/>
    <property type="molecule type" value="Genomic_DNA"/>
</dbReference>
<evidence type="ECO:0000313" key="1">
    <source>
        <dbReference type="EMBL" id="CAB4143265.1"/>
    </source>
</evidence>